<dbReference type="Proteomes" id="UP001254165">
    <property type="component" value="Unassembled WGS sequence"/>
</dbReference>
<name>A0ABU3NQH1_9CHLR</name>
<gene>
    <name evidence="1" type="ORF">QYE77_07370</name>
</gene>
<reference evidence="1 2" key="1">
    <citation type="submission" date="2023-07" db="EMBL/GenBank/DDBJ databases">
        <title>Novel species of Thermanaerothrix with wide hydrolytic capabilities.</title>
        <authorList>
            <person name="Zayulina K.S."/>
            <person name="Podosokorskaya O.A."/>
            <person name="Elcheninov A.G."/>
        </authorList>
    </citation>
    <scope>NUCLEOTIDE SEQUENCE [LARGE SCALE GENOMIC DNA]</scope>
    <source>
        <strain evidence="1 2">4228-RoL</strain>
    </source>
</reference>
<dbReference type="EMBL" id="JAUHMF010000001">
    <property type="protein sequence ID" value="MDT8898086.1"/>
    <property type="molecule type" value="Genomic_DNA"/>
</dbReference>
<organism evidence="1 2">
    <name type="scientific">Thermanaerothrix solaris</name>
    <dbReference type="NCBI Taxonomy" id="3058434"/>
    <lineage>
        <taxon>Bacteria</taxon>
        <taxon>Bacillati</taxon>
        <taxon>Chloroflexota</taxon>
        <taxon>Anaerolineae</taxon>
        <taxon>Anaerolineales</taxon>
        <taxon>Anaerolineaceae</taxon>
        <taxon>Thermanaerothrix</taxon>
    </lineage>
</organism>
<comment type="caution">
    <text evidence="1">The sequence shown here is derived from an EMBL/GenBank/DDBJ whole genome shotgun (WGS) entry which is preliminary data.</text>
</comment>
<evidence type="ECO:0008006" key="3">
    <source>
        <dbReference type="Google" id="ProtNLM"/>
    </source>
</evidence>
<accession>A0ABU3NQH1</accession>
<evidence type="ECO:0000313" key="1">
    <source>
        <dbReference type="EMBL" id="MDT8898086.1"/>
    </source>
</evidence>
<sequence>MSKNILLFGLGALVVVGLLFGSVAWVYAQAPTPTTTPSADGTTPVAPGWGWGRHGWGMMGGRGMFGTWGGYLQDEMLTALANKLGMSVDDLKAKIQSGTTPAQLAQEKGLTAAEFRTLMQEARNEALDLAVQNGKLTAEQAEQMKQGTWALGSYLKDTFFATLAEKLGLTTDQLQAKIDEARSATLDRAVQEGKLTSQQAEWLKQNAPQGGFGWGCHGGRGWGW</sequence>
<protein>
    <recommendedName>
        <fullName evidence="3">Periplasmic heavy metal sensor</fullName>
    </recommendedName>
</protein>
<proteinExistence type="predicted"/>
<evidence type="ECO:0000313" key="2">
    <source>
        <dbReference type="Proteomes" id="UP001254165"/>
    </source>
</evidence>
<dbReference type="RefSeq" id="WP_315624733.1">
    <property type="nucleotide sequence ID" value="NZ_JAUHMF010000001.1"/>
</dbReference>
<keyword evidence="2" id="KW-1185">Reference proteome</keyword>